<evidence type="ECO:0000313" key="3">
    <source>
        <dbReference type="Proteomes" id="UP000235392"/>
    </source>
</evidence>
<protein>
    <submittedName>
        <fullName evidence="2">Uncharacterized protein</fullName>
    </submittedName>
</protein>
<dbReference type="EMBL" id="PGCI01000118">
    <property type="protein sequence ID" value="PLW39169.1"/>
    <property type="molecule type" value="Genomic_DNA"/>
</dbReference>
<feature type="region of interest" description="Disordered" evidence="1">
    <location>
        <begin position="135"/>
        <end position="165"/>
    </location>
</feature>
<dbReference type="AlphaFoldDB" id="A0A2N5UN37"/>
<reference evidence="2 3" key="1">
    <citation type="submission" date="2017-11" db="EMBL/GenBank/DDBJ databases">
        <title>De novo assembly and phasing of dikaryotic genomes from two isolates of Puccinia coronata f. sp. avenae, the causal agent of oat crown rust.</title>
        <authorList>
            <person name="Miller M.E."/>
            <person name="Zhang Y."/>
            <person name="Omidvar V."/>
            <person name="Sperschneider J."/>
            <person name="Schwessinger B."/>
            <person name="Raley C."/>
            <person name="Palmer J.M."/>
            <person name="Garnica D."/>
            <person name="Upadhyaya N."/>
            <person name="Rathjen J."/>
            <person name="Taylor J.M."/>
            <person name="Park R.F."/>
            <person name="Dodds P.N."/>
            <person name="Hirsch C.D."/>
            <person name="Kianian S.F."/>
            <person name="Figueroa M."/>
        </authorList>
    </citation>
    <scope>NUCLEOTIDE SEQUENCE [LARGE SCALE GENOMIC DNA]</scope>
    <source>
        <strain evidence="2">12SD80</strain>
    </source>
</reference>
<gene>
    <name evidence="2" type="ORF">PCASD_07643</name>
</gene>
<organism evidence="2 3">
    <name type="scientific">Puccinia coronata f. sp. avenae</name>
    <dbReference type="NCBI Taxonomy" id="200324"/>
    <lineage>
        <taxon>Eukaryota</taxon>
        <taxon>Fungi</taxon>
        <taxon>Dikarya</taxon>
        <taxon>Basidiomycota</taxon>
        <taxon>Pucciniomycotina</taxon>
        <taxon>Pucciniomycetes</taxon>
        <taxon>Pucciniales</taxon>
        <taxon>Pucciniaceae</taxon>
        <taxon>Puccinia</taxon>
    </lineage>
</organism>
<accession>A0A2N5UN37</accession>
<dbReference type="Proteomes" id="UP000235392">
    <property type="component" value="Unassembled WGS sequence"/>
</dbReference>
<evidence type="ECO:0000256" key="1">
    <source>
        <dbReference type="SAM" id="MobiDB-lite"/>
    </source>
</evidence>
<evidence type="ECO:0000313" key="2">
    <source>
        <dbReference type="EMBL" id="PLW39169.1"/>
    </source>
</evidence>
<sequence length="165" mass="17673">MHAGTKRTKSPHVAWNRHAASLVPYRPQDAAEVMQPQGDQTVTDSVLGLGIRPGVMEFLNEAAFEEEYGSQESWLSPTPGAKKYVPFFDLQTQTQCLQVQTQGLQVVQGSQVIPRSVAASLGGFPLIIPARIPAKPKQNAPLPPSAAGTATPGGHTPFSAYRRAS</sequence>
<name>A0A2N5UN37_9BASI</name>
<comment type="caution">
    <text evidence="2">The sequence shown here is derived from an EMBL/GenBank/DDBJ whole genome shotgun (WGS) entry which is preliminary data.</text>
</comment>
<proteinExistence type="predicted"/>